<comment type="caution">
    <text evidence="2">The sequence shown here is derived from an EMBL/GenBank/DDBJ whole genome shotgun (WGS) entry which is preliminary data.</text>
</comment>
<organism evidence="2 3">
    <name type="scientific">Streptomyces olivochromogenes</name>
    <dbReference type="NCBI Taxonomy" id="1963"/>
    <lineage>
        <taxon>Bacteria</taxon>
        <taxon>Bacillati</taxon>
        <taxon>Actinomycetota</taxon>
        <taxon>Actinomycetes</taxon>
        <taxon>Kitasatosporales</taxon>
        <taxon>Streptomycetaceae</taxon>
        <taxon>Streptomyces</taxon>
    </lineage>
</organism>
<proteinExistence type="predicted"/>
<evidence type="ECO:0000313" key="3">
    <source>
        <dbReference type="Proteomes" id="UP000217446"/>
    </source>
</evidence>
<dbReference type="Proteomes" id="UP000217446">
    <property type="component" value="Unassembled WGS sequence"/>
</dbReference>
<feature type="region of interest" description="Disordered" evidence="1">
    <location>
        <begin position="15"/>
        <end position="39"/>
    </location>
</feature>
<name>A0A286PGX8_STROL</name>
<dbReference type="AlphaFoldDB" id="A0A286PGX8"/>
<gene>
    <name evidence="2" type="ORF">SO3561_10382</name>
</gene>
<keyword evidence="3" id="KW-1185">Reference proteome</keyword>
<evidence type="ECO:0000256" key="1">
    <source>
        <dbReference type="SAM" id="MobiDB-lite"/>
    </source>
</evidence>
<reference evidence="3" key="1">
    <citation type="submission" date="2017-05" db="EMBL/GenBank/DDBJ databases">
        <title>Streptomyces olivochromogenes NBRC 3561 whole genome shotgun sequence.</title>
        <authorList>
            <person name="Dohra H."/>
            <person name="Kodani S."/>
        </authorList>
    </citation>
    <scope>NUCLEOTIDE SEQUENCE [LARGE SCALE GENOMIC DNA]</scope>
    <source>
        <strain evidence="3">NBRC 3561</strain>
    </source>
</reference>
<evidence type="ECO:0000313" key="2">
    <source>
        <dbReference type="EMBL" id="GAX58807.1"/>
    </source>
</evidence>
<dbReference type="EMBL" id="BDQI01000066">
    <property type="protein sequence ID" value="GAX58807.1"/>
    <property type="molecule type" value="Genomic_DNA"/>
</dbReference>
<protein>
    <submittedName>
        <fullName evidence="2">Uncharacterized protein</fullName>
    </submittedName>
</protein>
<accession>A0A286PGX8</accession>
<sequence length="39" mass="4205">MQPYELSLAALGRPLGEPVLPRVGHAHEQTQPARRSAAV</sequence>